<protein>
    <recommendedName>
        <fullName evidence="3">Ferritin-like domain-containing protein</fullName>
    </recommendedName>
</protein>
<dbReference type="InterPro" id="IPR009078">
    <property type="entry name" value="Ferritin-like_SF"/>
</dbReference>
<dbReference type="SUPFAM" id="SSF47240">
    <property type="entry name" value="Ferritin-like"/>
    <property type="match status" value="1"/>
</dbReference>
<accession>A0A523S4B0</accession>
<name>A0A523S4B0_UNCAE</name>
<comment type="caution">
    <text evidence="1">The sequence shown here is derived from an EMBL/GenBank/DDBJ whole genome shotgun (WGS) entry which is preliminary data.</text>
</comment>
<reference evidence="1 2" key="1">
    <citation type="submission" date="2019-03" db="EMBL/GenBank/DDBJ databases">
        <title>Metabolic potential of uncultured bacteria and archaea associated with petroleum seepage in deep-sea sediments.</title>
        <authorList>
            <person name="Dong X."/>
            <person name="Hubert C."/>
        </authorList>
    </citation>
    <scope>NUCLEOTIDE SEQUENCE [LARGE SCALE GENOMIC DNA]</scope>
    <source>
        <strain evidence="1">E44_bin7</strain>
    </source>
</reference>
<evidence type="ECO:0000313" key="2">
    <source>
        <dbReference type="Proteomes" id="UP000316360"/>
    </source>
</evidence>
<dbReference type="EMBL" id="SOKJ01000045">
    <property type="protein sequence ID" value="TET12864.1"/>
    <property type="molecule type" value="Genomic_DNA"/>
</dbReference>
<evidence type="ECO:0008006" key="3">
    <source>
        <dbReference type="Google" id="ProtNLM"/>
    </source>
</evidence>
<proteinExistence type="predicted"/>
<dbReference type="Proteomes" id="UP000316360">
    <property type="component" value="Unassembled WGS sequence"/>
</dbReference>
<evidence type="ECO:0000313" key="1">
    <source>
        <dbReference type="EMBL" id="TET12864.1"/>
    </source>
</evidence>
<gene>
    <name evidence="1" type="ORF">E3J84_00860</name>
</gene>
<organism evidence="1 2">
    <name type="scientific">Aerophobetes bacterium</name>
    <dbReference type="NCBI Taxonomy" id="2030807"/>
    <lineage>
        <taxon>Bacteria</taxon>
        <taxon>Candidatus Aerophobota</taxon>
    </lineage>
</organism>
<dbReference type="AlphaFoldDB" id="A0A523S4B0"/>
<sequence length="66" mass="7653">MDTRKILFEKFEDVLVVEYKMAQAYEECLHLSEDIKIISALGKIIDDELRHGSMARRLLEITQGKA</sequence>